<feature type="region of interest" description="Disordered" evidence="1">
    <location>
        <begin position="94"/>
        <end position="118"/>
    </location>
</feature>
<dbReference type="AlphaFoldDB" id="Q10EV1"/>
<reference evidence="3" key="1">
    <citation type="journal article" date="2005" name="Nature">
        <title>The map-based sequence of the rice genome.</title>
        <authorList>
            <consortium name="International rice genome sequencing project (IRGSP)"/>
            <person name="Matsumoto T."/>
            <person name="Wu J."/>
            <person name="Kanamori H."/>
            <person name="Katayose Y."/>
            <person name="Fujisawa M."/>
            <person name="Namiki N."/>
            <person name="Mizuno H."/>
            <person name="Yamamoto K."/>
            <person name="Antonio B.A."/>
            <person name="Baba T."/>
            <person name="Sakata K."/>
            <person name="Nagamura Y."/>
            <person name="Aoki H."/>
            <person name="Arikawa K."/>
            <person name="Arita K."/>
            <person name="Bito T."/>
            <person name="Chiden Y."/>
            <person name="Fujitsuka N."/>
            <person name="Fukunaka R."/>
            <person name="Hamada M."/>
            <person name="Harada C."/>
            <person name="Hayashi A."/>
            <person name="Hijishita S."/>
            <person name="Honda M."/>
            <person name="Hosokawa S."/>
            <person name="Ichikawa Y."/>
            <person name="Idonuma A."/>
            <person name="Iijima M."/>
            <person name="Ikeda M."/>
            <person name="Ikeno M."/>
            <person name="Ito K."/>
            <person name="Ito S."/>
            <person name="Ito T."/>
            <person name="Ito Y."/>
            <person name="Ito Y."/>
            <person name="Iwabuchi A."/>
            <person name="Kamiya K."/>
            <person name="Karasawa W."/>
            <person name="Kurita K."/>
            <person name="Katagiri S."/>
            <person name="Kikuta A."/>
            <person name="Kobayashi H."/>
            <person name="Kobayashi N."/>
            <person name="Machita K."/>
            <person name="Maehara T."/>
            <person name="Masukawa M."/>
            <person name="Mizubayashi T."/>
            <person name="Mukai Y."/>
            <person name="Nagasaki H."/>
            <person name="Nagata Y."/>
            <person name="Naito S."/>
            <person name="Nakashima M."/>
            <person name="Nakama Y."/>
            <person name="Nakamichi Y."/>
            <person name="Nakamura M."/>
            <person name="Meguro A."/>
            <person name="Negishi M."/>
            <person name="Ohta I."/>
            <person name="Ohta T."/>
            <person name="Okamoto M."/>
            <person name="Ono N."/>
            <person name="Saji S."/>
            <person name="Sakaguchi M."/>
            <person name="Sakai K."/>
            <person name="Shibata M."/>
            <person name="Shimokawa T."/>
            <person name="Song J."/>
            <person name="Takazaki Y."/>
            <person name="Terasawa K."/>
            <person name="Tsugane M."/>
            <person name="Tsuji K."/>
            <person name="Ueda S."/>
            <person name="Waki K."/>
            <person name="Yamagata H."/>
            <person name="Yamamoto M."/>
            <person name="Yamamoto S."/>
            <person name="Yamane H."/>
            <person name="Yoshiki S."/>
            <person name="Yoshihara R."/>
            <person name="Yukawa K."/>
            <person name="Zhong H."/>
            <person name="Yano M."/>
            <person name="Yuan Q."/>
            <person name="Ouyang S."/>
            <person name="Liu J."/>
            <person name="Jones K.M."/>
            <person name="Gansberger K."/>
            <person name="Moffat K."/>
            <person name="Hill J."/>
            <person name="Bera J."/>
            <person name="Fadrosh D."/>
            <person name="Jin S."/>
            <person name="Johri S."/>
            <person name="Kim M."/>
            <person name="Overton L."/>
            <person name="Reardon M."/>
            <person name="Tsitrin T."/>
            <person name="Vuong H."/>
            <person name="Weaver B."/>
            <person name="Ciecko A."/>
            <person name="Tallon L."/>
            <person name="Jackson J."/>
            <person name="Pai G."/>
            <person name="Aken S.V."/>
            <person name="Utterback T."/>
            <person name="Reidmuller S."/>
            <person name="Feldblyum T."/>
            <person name="Hsiao J."/>
            <person name="Zismann V."/>
            <person name="Iobst S."/>
            <person name="de Vazeille A.R."/>
            <person name="Buell C.R."/>
            <person name="Ying K."/>
            <person name="Li Y."/>
            <person name="Lu T."/>
            <person name="Huang Y."/>
            <person name="Zhao Q."/>
            <person name="Feng Q."/>
            <person name="Zhang L."/>
            <person name="Zhu J."/>
            <person name="Weng Q."/>
            <person name="Mu J."/>
            <person name="Lu Y."/>
            <person name="Fan D."/>
            <person name="Liu Y."/>
            <person name="Guan J."/>
            <person name="Zhang Y."/>
            <person name="Yu S."/>
            <person name="Liu X."/>
            <person name="Zhang Y."/>
            <person name="Hong G."/>
            <person name="Han B."/>
            <person name="Choisne N."/>
            <person name="Demange N."/>
            <person name="Orjeda G."/>
            <person name="Samain S."/>
            <person name="Cattolico L."/>
            <person name="Pelletier E."/>
            <person name="Couloux A."/>
            <person name="Segurens B."/>
            <person name="Wincker P."/>
            <person name="D'Hont A."/>
            <person name="Scarpelli C."/>
            <person name="Weissenbach J."/>
            <person name="Salanoubat M."/>
            <person name="Quetier F."/>
            <person name="Yu Y."/>
            <person name="Kim H.R."/>
            <person name="Rambo T."/>
            <person name="Currie J."/>
            <person name="Collura K."/>
            <person name="Luo M."/>
            <person name="Yang T."/>
            <person name="Ammiraju J.S.S."/>
            <person name="Engler F."/>
            <person name="Soderlund C."/>
            <person name="Wing R.A."/>
            <person name="Palmer L.E."/>
            <person name="de la Bastide M."/>
            <person name="Spiegel L."/>
            <person name="Nascimento L."/>
            <person name="Zutavern T."/>
            <person name="O'Shaughnessy A."/>
            <person name="Dike S."/>
            <person name="Dedhia N."/>
            <person name="Preston R."/>
            <person name="Balija V."/>
            <person name="McCombie W.R."/>
            <person name="Chow T."/>
            <person name="Chen H."/>
            <person name="Chung M."/>
            <person name="Chen C."/>
            <person name="Shaw J."/>
            <person name="Wu H."/>
            <person name="Hsiao K."/>
            <person name="Chao Y."/>
            <person name="Chu M."/>
            <person name="Cheng C."/>
            <person name="Hour A."/>
            <person name="Lee P."/>
            <person name="Lin S."/>
            <person name="Lin Y."/>
            <person name="Liou J."/>
            <person name="Liu S."/>
            <person name="Hsing Y."/>
            <person name="Raghuvanshi S."/>
            <person name="Mohanty A."/>
            <person name="Bharti A.K."/>
            <person name="Gaur A."/>
            <person name="Gupta V."/>
            <person name="Kumar D."/>
            <person name="Ravi V."/>
            <person name="Vij S."/>
            <person name="Kapur A."/>
            <person name="Khurana P."/>
            <person name="Khurana P."/>
            <person name="Khurana J.P."/>
            <person name="Tyagi A.K."/>
            <person name="Gaikwad K."/>
            <person name="Singh A."/>
            <person name="Dalal V."/>
            <person name="Srivastava S."/>
            <person name="Dixit A."/>
            <person name="Pal A.K."/>
            <person name="Ghazi I.A."/>
            <person name="Yadav M."/>
            <person name="Pandit A."/>
            <person name="Bhargava A."/>
            <person name="Sureshbabu K."/>
            <person name="Batra K."/>
            <person name="Sharma T.R."/>
            <person name="Mohapatra T."/>
            <person name="Singh N.K."/>
            <person name="Messing J."/>
            <person name="Nelson A.B."/>
            <person name="Fuks G."/>
            <person name="Kavchok S."/>
            <person name="Keizer G."/>
            <person name="Linton E."/>
            <person name="Llaca V."/>
            <person name="Song R."/>
            <person name="Tanyolac B."/>
            <person name="Young S."/>
            <person name="Ho-Il K."/>
            <person name="Hahn J.H."/>
            <person name="Sangsakoo G."/>
            <person name="Vanavichit A."/>
            <person name="de Mattos Luiz.A.T."/>
            <person name="Zimmer P.D."/>
            <person name="Malone G."/>
            <person name="Dellagostin O."/>
            <person name="de Oliveira A.C."/>
            <person name="Bevan M."/>
            <person name="Bancroft I."/>
            <person name="Minx P."/>
            <person name="Cordum H."/>
            <person name="Wilson R."/>
            <person name="Cheng Z."/>
            <person name="Jin W."/>
            <person name="Jiang J."/>
            <person name="Leong S.A."/>
            <person name="Iwama H."/>
            <person name="Gojobori T."/>
            <person name="Itoh T."/>
            <person name="Niimura Y."/>
            <person name="Fujii Y."/>
            <person name="Habara T."/>
            <person name="Sakai H."/>
            <person name="Sato Y."/>
            <person name="Wilson G."/>
            <person name="Kumar K."/>
            <person name="McCouch S."/>
            <person name="Juretic N."/>
            <person name="Hoen D."/>
            <person name="Wright S."/>
            <person name="Bruskiewich R."/>
            <person name="Bureau T."/>
            <person name="Miyao A."/>
            <person name="Hirochika H."/>
            <person name="Nishikawa T."/>
            <person name="Kadowaki K."/>
            <person name="Sugiura M."/>
            <person name="Burr B."/>
            <person name="Sasaki T."/>
        </authorList>
    </citation>
    <scope>NUCLEOTIDE SEQUENCE [LARGE SCALE GENOMIC DNA]</scope>
    <source>
        <strain evidence="3">cv. Nipponbare</strain>
    </source>
</reference>
<organism evidence="2 3">
    <name type="scientific">Oryza sativa subsp. japonica</name>
    <name type="common">Rice</name>
    <dbReference type="NCBI Taxonomy" id="39947"/>
    <lineage>
        <taxon>Eukaryota</taxon>
        <taxon>Viridiplantae</taxon>
        <taxon>Streptophyta</taxon>
        <taxon>Embryophyta</taxon>
        <taxon>Tracheophyta</taxon>
        <taxon>Spermatophyta</taxon>
        <taxon>Magnoliopsida</taxon>
        <taxon>Liliopsida</taxon>
        <taxon>Poales</taxon>
        <taxon>Poaceae</taxon>
        <taxon>BOP clade</taxon>
        <taxon>Oryzoideae</taxon>
        <taxon>Oryzeae</taxon>
        <taxon>Oryzinae</taxon>
        <taxon>Oryza</taxon>
        <taxon>Oryza sativa</taxon>
    </lineage>
</organism>
<accession>Q10EV1</accession>
<name>Q10EV1_ORYSJ</name>
<evidence type="ECO:0000313" key="2">
    <source>
        <dbReference type="EMBL" id="AAO38495.1"/>
    </source>
</evidence>
<evidence type="ECO:0000256" key="1">
    <source>
        <dbReference type="SAM" id="MobiDB-lite"/>
    </source>
</evidence>
<sequence length="118" mass="12495">MTSVTLRGPVGSGSATTIPQAGLIHLPINGTGHRQRLVREEAAAGLRWGGGLMDAVALNSELLDVGLSREPGNRWKWCIRRRVLEAAAPTCEDVEKAGGGGNRVRRKQGGAWRCAAGK</sequence>
<dbReference type="Proteomes" id="UP000000763">
    <property type="component" value="Chromosome 3"/>
</dbReference>
<proteinExistence type="predicted"/>
<evidence type="ECO:0000313" key="3">
    <source>
        <dbReference type="Proteomes" id="UP000000763"/>
    </source>
</evidence>
<gene>
    <name evidence="2" type="ORF">OSJNBb0021O11.17</name>
</gene>
<protein>
    <submittedName>
        <fullName evidence="2">Uncharacterized protein</fullName>
    </submittedName>
</protein>
<dbReference type="EMBL" id="AC120508">
    <property type="protein sequence ID" value="AAO38495.1"/>
    <property type="molecule type" value="Genomic_DNA"/>
</dbReference>
<reference evidence="3" key="2">
    <citation type="journal article" date="2008" name="Nucleic Acids Res.">
        <title>The rice annotation project database (RAP-DB): 2008 update.</title>
        <authorList>
            <consortium name="The rice annotation project (RAP)"/>
        </authorList>
    </citation>
    <scope>GENOME REANNOTATION</scope>
    <source>
        <strain evidence="3">cv. Nipponbare</strain>
    </source>
</reference>